<comment type="caution">
    <text evidence="1">The sequence shown here is derived from an EMBL/GenBank/DDBJ whole genome shotgun (WGS) entry which is preliminary data.</text>
</comment>
<dbReference type="EMBL" id="JBFOLJ010000022">
    <property type="protein sequence ID" value="KAL2459501.1"/>
    <property type="molecule type" value="Genomic_DNA"/>
</dbReference>
<organism evidence="1 2">
    <name type="scientific">Forsythia ovata</name>
    <dbReference type="NCBI Taxonomy" id="205694"/>
    <lineage>
        <taxon>Eukaryota</taxon>
        <taxon>Viridiplantae</taxon>
        <taxon>Streptophyta</taxon>
        <taxon>Embryophyta</taxon>
        <taxon>Tracheophyta</taxon>
        <taxon>Spermatophyta</taxon>
        <taxon>Magnoliopsida</taxon>
        <taxon>eudicotyledons</taxon>
        <taxon>Gunneridae</taxon>
        <taxon>Pentapetalae</taxon>
        <taxon>asterids</taxon>
        <taxon>lamiids</taxon>
        <taxon>Lamiales</taxon>
        <taxon>Oleaceae</taxon>
        <taxon>Forsythieae</taxon>
        <taxon>Forsythia</taxon>
    </lineage>
</organism>
<evidence type="ECO:0000313" key="2">
    <source>
        <dbReference type="Proteomes" id="UP001604277"/>
    </source>
</evidence>
<proteinExistence type="predicted"/>
<dbReference type="AlphaFoldDB" id="A0ABD1P6L2"/>
<name>A0ABD1P6L2_9LAMI</name>
<gene>
    <name evidence="1" type="ORF">Fot_54750</name>
</gene>
<sequence length="145" mass="16358">MDVLHNYFNRYGHFVLITLKLLRYKHWATGIEHCASGFISHSATDFTLRSFPSSSDDLDSDWHTSTKSIGPIPNLITVTANVLEIYTVRLQEDSSSPVDSKNPAEPKRGGVLSDIFEASIELVCHYSHYKKKTLLQRAEYVAKGI</sequence>
<protein>
    <submittedName>
        <fullName evidence="1">Cleavage and polyadenylation specificity factor subunit 1</fullName>
    </submittedName>
</protein>
<evidence type="ECO:0000313" key="1">
    <source>
        <dbReference type="EMBL" id="KAL2459501.1"/>
    </source>
</evidence>
<reference evidence="2" key="1">
    <citation type="submission" date="2024-07" db="EMBL/GenBank/DDBJ databases">
        <title>Two chromosome-level genome assemblies of Korean endemic species Abeliophyllum distichum and Forsythia ovata (Oleaceae).</title>
        <authorList>
            <person name="Jang H."/>
        </authorList>
    </citation>
    <scope>NUCLEOTIDE SEQUENCE [LARGE SCALE GENOMIC DNA]</scope>
</reference>
<keyword evidence="2" id="KW-1185">Reference proteome</keyword>
<accession>A0ABD1P6L2</accession>
<dbReference type="Proteomes" id="UP001604277">
    <property type="component" value="Unassembled WGS sequence"/>
</dbReference>